<keyword evidence="4" id="KW-1185">Reference proteome</keyword>
<evidence type="ECO:0000313" key="3">
    <source>
        <dbReference type="EMBL" id="RKG83053.1"/>
    </source>
</evidence>
<keyword evidence="2" id="KW-0732">Signal</keyword>
<dbReference type="Gene3D" id="2.130.10.10">
    <property type="entry name" value="YVTN repeat-like/Quinoprotein amine dehydrogenase"/>
    <property type="match status" value="1"/>
</dbReference>
<dbReference type="InterPro" id="IPR015943">
    <property type="entry name" value="WD40/YVTN_repeat-like_dom_sf"/>
</dbReference>
<reference evidence="4" key="1">
    <citation type="submission" date="2018-09" db="EMBL/GenBank/DDBJ databases">
        <authorList>
            <person name="Livingstone P.G."/>
            <person name="Whitworth D.E."/>
        </authorList>
    </citation>
    <scope>NUCLEOTIDE SEQUENCE [LARGE SCALE GENOMIC DNA]</scope>
    <source>
        <strain evidence="4">CA054A</strain>
    </source>
</reference>
<evidence type="ECO:0008006" key="5">
    <source>
        <dbReference type="Google" id="ProtNLM"/>
    </source>
</evidence>
<organism evidence="3 4">
    <name type="scientific">Corallococcus terminator</name>
    <dbReference type="NCBI Taxonomy" id="2316733"/>
    <lineage>
        <taxon>Bacteria</taxon>
        <taxon>Pseudomonadati</taxon>
        <taxon>Myxococcota</taxon>
        <taxon>Myxococcia</taxon>
        <taxon>Myxococcales</taxon>
        <taxon>Cystobacterineae</taxon>
        <taxon>Myxococcaceae</taxon>
        <taxon>Corallococcus</taxon>
    </lineage>
</organism>
<dbReference type="SUPFAM" id="SSF101908">
    <property type="entry name" value="Putative isomerase YbhE"/>
    <property type="match status" value="1"/>
</dbReference>
<accession>A0A3A8J0H1</accession>
<dbReference type="InterPro" id="IPR013211">
    <property type="entry name" value="LVIVD"/>
</dbReference>
<proteinExistence type="predicted"/>
<dbReference type="Proteomes" id="UP000268094">
    <property type="component" value="Unassembled WGS sequence"/>
</dbReference>
<dbReference type="AlphaFoldDB" id="A0A3A8J0H1"/>
<dbReference type="PROSITE" id="PS51257">
    <property type="entry name" value="PROKAR_LIPOPROTEIN"/>
    <property type="match status" value="1"/>
</dbReference>
<protein>
    <recommendedName>
        <fullName evidence="5">Lipoprotein</fullName>
    </recommendedName>
</protein>
<name>A0A3A8J0H1_9BACT</name>
<evidence type="ECO:0000256" key="1">
    <source>
        <dbReference type="SAM" id="MobiDB-lite"/>
    </source>
</evidence>
<gene>
    <name evidence="3" type="ORF">D7V88_24520</name>
</gene>
<sequence>MSRWPWMLLALLPLALSGCTQQSSTPNPGPSDPDDVETGPWDGSAQTLPERTDAIGQTAYSDCHYKLPPNTQVTACDDPSLFFDRSSCPSDAFNSLDSTGTYQIVTRTVSGLTYASFGLRIPSDGTPSTLFDGGRDVAFLGGIPQKEGTPLTQQQVGAGSFSFSMTFPWNPPRDFARSYLFAGCTRPEPDRINGCFALCSNGGIRSVGTFTAVRTHWGRGEAESGGGLTLVSETAAPLPQSGEVTVAKNHAYVVGLPTNNYSGGLAVFDVSDRAHPVLVKSLPFGNATPTYAVAARGDALYVGGFGRYGGGFLVYDISNPADPQPVGVQSSVGSLFVDGDRLYTTGGQGADVQVYDISTPLAPVLLQRVTPLVEGTTGPLGVSAWQGRLYVNHGVGGFLAFDVSNPTSFRQLGGYNFVNQYSNASVVGTFAGRTIAFEAGQGLNAHLRVLDVTDPNQMRLIGEHTLRSEFSINHLVLKGTRLYTTWFQEGVRVLDVSIPTQPHEVAFFNTYRETDTGRKGRTLEGASGIHVPGDGYVYVADTHRGLLIFNEP</sequence>
<evidence type="ECO:0000256" key="2">
    <source>
        <dbReference type="SAM" id="SignalP"/>
    </source>
</evidence>
<evidence type="ECO:0000313" key="4">
    <source>
        <dbReference type="Proteomes" id="UP000268094"/>
    </source>
</evidence>
<feature type="signal peptide" evidence="2">
    <location>
        <begin position="1"/>
        <end position="22"/>
    </location>
</feature>
<comment type="caution">
    <text evidence="3">The sequence shown here is derived from an EMBL/GenBank/DDBJ whole genome shotgun (WGS) entry which is preliminary data.</text>
</comment>
<dbReference type="EMBL" id="RAVZ01000185">
    <property type="protein sequence ID" value="RKG83053.1"/>
    <property type="molecule type" value="Genomic_DNA"/>
</dbReference>
<feature type="chain" id="PRO_5017379221" description="Lipoprotein" evidence="2">
    <location>
        <begin position="23"/>
        <end position="552"/>
    </location>
</feature>
<dbReference type="Pfam" id="PF08309">
    <property type="entry name" value="LVIVD"/>
    <property type="match status" value="3"/>
</dbReference>
<feature type="region of interest" description="Disordered" evidence="1">
    <location>
        <begin position="20"/>
        <end position="48"/>
    </location>
</feature>